<dbReference type="AlphaFoldDB" id="A0AAE1NWE0"/>
<accession>A0AAE1NWE0</accession>
<dbReference type="Proteomes" id="UP001292094">
    <property type="component" value="Unassembled WGS sequence"/>
</dbReference>
<organism evidence="1 2">
    <name type="scientific">Petrolisthes manimaculis</name>
    <dbReference type="NCBI Taxonomy" id="1843537"/>
    <lineage>
        <taxon>Eukaryota</taxon>
        <taxon>Metazoa</taxon>
        <taxon>Ecdysozoa</taxon>
        <taxon>Arthropoda</taxon>
        <taxon>Crustacea</taxon>
        <taxon>Multicrustacea</taxon>
        <taxon>Malacostraca</taxon>
        <taxon>Eumalacostraca</taxon>
        <taxon>Eucarida</taxon>
        <taxon>Decapoda</taxon>
        <taxon>Pleocyemata</taxon>
        <taxon>Anomura</taxon>
        <taxon>Galatheoidea</taxon>
        <taxon>Porcellanidae</taxon>
        <taxon>Petrolisthes</taxon>
    </lineage>
</organism>
<comment type="caution">
    <text evidence="1">The sequence shown here is derived from an EMBL/GenBank/DDBJ whole genome shotgun (WGS) entry which is preliminary data.</text>
</comment>
<proteinExistence type="predicted"/>
<protein>
    <submittedName>
        <fullName evidence="1">Uncharacterized protein</fullName>
    </submittedName>
</protein>
<sequence length="114" mass="13064">MRERESFGQSGNEKLLRVVGHDGSYERENDERVELFPLQWVCVDGIISSREASSQVCKKSSMSLVLTAWLSTLLTCLTRVQHSRSKKTLLNMMRTRRTSIGQFDITYFGVIKFG</sequence>
<evidence type="ECO:0000313" key="1">
    <source>
        <dbReference type="EMBL" id="KAK4296446.1"/>
    </source>
</evidence>
<gene>
    <name evidence="1" type="ORF">Pmani_031058</name>
</gene>
<keyword evidence="2" id="KW-1185">Reference proteome</keyword>
<dbReference type="EMBL" id="JAWZYT010003850">
    <property type="protein sequence ID" value="KAK4296446.1"/>
    <property type="molecule type" value="Genomic_DNA"/>
</dbReference>
<name>A0AAE1NWE0_9EUCA</name>
<evidence type="ECO:0000313" key="2">
    <source>
        <dbReference type="Proteomes" id="UP001292094"/>
    </source>
</evidence>
<reference evidence="1" key="1">
    <citation type="submission" date="2023-11" db="EMBL/GenBank/DDBJ databases">
        <title>Genome assemblies of two species of porcelain crab, Petrolisthes cinctipes and Petrolisthes manimaculis (Anomura: Porcellanidae).</title>
        <authorList>
            <person name="Angst P."/>
        </authorList>
    </citation>
    <scope>NUCLEOTIDE SEQUENCE</scope>
    <source>
        <strain evidence="1">PB745_02</strain>
        <tissue evidence="1">Gill</tissue>
    </source>
</reference>